<keyword evidence="14" id="KW-1185">Reference proteome</keyword>
<dbReference type="STRING" id="1054147.F4Q1Y1"/>
<feature type="region of interest" description="Disordered" evidence="10">
    <location>
        <begin position="161"/>
        <end position="219"/>
    </location>
</feature>
<dbReference type="RefSeq" id="XP_004356894.1">
    <property type="nucleotide sequence ID" value="XM_004356840.1"/>
</dbReference>
<evidence type="ECO:0000256" key="3">
    <source>
        <dbReference type="ARBA" id="ARBA00022527"/>
    </source>
</evidence>
<dbReference type="OrthoDB" id="193931at2759"/>
<feature type="compositionally biased region" description="Polar residues" evidence="10">
    <location>
        <begin position="300"/>
        <end position="325"/>
    </location>
</feature>
<dbReference type="InterPro" id="IPR015940">
    <property type="entry name" value="UBA"/>
</dbReference>
<feature type="domain" description="UBA" evidence="11">
    <location>
        <begin position="98"/>
        <end position="138"/>
    </location>
</feature>
<dbReference type="KEGG" id="dfa:DFA_06667"/>
<comment type="catalytic activity">
    <reaction evidence="9">
        <text>L-seryl-[protein] + ATP = O-phospho-L-seryl-[protein] + ADP + H(+)</text>
        <dbReference type="Rhea" id="RHEA:17989"/>
        <dbReference type="Rhea" id="RHEA-COMP:9863"/>
        <dbReference type="Rhea" id="RHEA-COMP:11604"/>
        <dbReference type="ChEBI" id="CHEBI:15378"/>
        <dbReference type="ChEBI" id="CHEBI:29999"/>
        <dbReference type="ChEBI" id="CHEBI:30616"/>
        <dbReference type="ChEBI" id="CHEBI:83421"/>
        <dbReference type="ChEBI" id="CHEBI:456216"/>
        <dbReference type="EC" id="2.7.11.1"/>
    </reaction>
</comment>
<feature type="compositionally biased region" description="Low complexity" evidence="10">
    <location>
        <begin position="326"/>
        <end position="346"/>
    </location>
</feature>
<gene>
    <name evidence="13" type="primary">mrkA</name>
    <name evidence="13" type="ORF">DFA_06667</name>
</gene>
<feature type="compositionally biased region" description="Low complexity" evidence="10">
    <location>
        <begin position="193"/>
        <end position="215"/>
    </location>
</feature>
<feature type="region of interest" description="Disordered" evidence="10">
    <location>
        <begin position="555"/>
        <end position="589"/>
    </location>
</feature>
<reference evidence="14" key="1">
    <citation type="journal article" date="2011" name="Genome Res.">
        <title>Phylogeny-wide analysis of social amoeba genomes highlights ancient origins for complex intercellular communication.</title>
        <authorList>
            <person name="Heidel A.J."/>
            <person name="Lawal H.M."/>
            <person name="Felder M."/>
            <person name="Schilde C."/>
            <person name="Helps N.R."/>
            <person name="Tunggal B."/>
            <person name="Rivero F."/>
            <person name="John U."/>
            <person name="Schleicher M."/>
            <person name="Eichinger L."/>
            <person name="Platzer M."/>
            <person name="Noegel A.A."/>
            <person name="Schaap P."/>
            <person name="Gloeckner G."/>
        </authorList>
    </citation>
    <scope>NUCLEOTIDE SEQUENCE [LARGE SCALE GENOMIC DNA]</scope>
    <source>
        <strain evidence="14">SH3</strain>
    </source>
</reference>
<evidence type="ECO:0000259" key="11">
    <source>
        <dbReference type="PROSITE" id="PS50030"/>
    </source>
</evidence>
<feature type="region of interest" description="Disordered" evidence="10">
    <location>
        <begin position="514"/>
        <end position="533"/>
    </location>
</feature>
<organism evidence="13 14">
    <name type="scientific">Cavenderia fasciculata</name>
    <name type="common">Slime mold</name>
    <name type="synonym">Dictyostelium fasciculatum</name>
    <dbReference type="NCBI Taxonomy" id="261658"/>
    <lineage>
        <taxon>Eukaryota</taxon>
        <taxon>Amoebozoa</taxon>
        <taxon>Evosea</taxon>
        <taxon>Eumycetozoa</taxon>
        <taxon>Dictyostelia</taxon>
        <taxon>Acytosteliales</taxon>
        <taxon>Cavenderiaceae</taxon>
        <taxon>Cavenderia</taxon>
    </lineage>
</organism>
<dbReference type="OMA" id="WRYKGIC"/>
<evidence type="ECO:0000313" key="13">
    <source>
        <dbReference type="EMBL" id="EGG18001.1"/>
    </source>
</evidence>
<dbReference type="InterPro" id="IPR001772">
    <property type="entry name" value="KA1_dom"/>
</dbReference>
<feature type="compositionally biased region" description="Polar residues" evidence="10">
    <location>
        <begin position="266"/>
        <end position="280"/>
    </location>
</feature>
<evidence type="ECO:0000256" key="7">
    <source>
        <dbReference type="ARBA" id="ARBA00022840"/>
    </source>
</evidence>
<keyword evidence="3" id="KW-0723">Serine/threonine-protein kinase</keyword>
<keyword evidence="6" id="KW-0418">Kinase</keyword>
<feature type="region of interest" description="Disordered" evidence="10">
    <location>
        <begin position="233"/>
        <end position="398"/>
    </location>
</feature>
<dbReference type="InterPro" id="IPR028375">
    <property type="entry name" value="KA1/Ssp2_C"/>
</dbReference>
<dbReference type="Gene3D" id="3.30.310.80">
    <property type="entry name" value="Kinase associated domain 1, KA1"/>
    <property type="match status" value="1"/>
</dbReference>
<evidence type="ECO:0000256" key="8">
    <source>
        <dbReference type="ARBA" id="ARBA00047899"/>
    </source>
</evidence>
<dbReference type="EC" id="2.7.11.1" evidence="2"/>
<evidence type="ECO:0000256" key="9">
    <source>
        <dbReference type="ARBA" id="ARBA00048679"/>
    </source>
</evidence>
<dbReference type="EMBL" id="GL883020">
    <property type="protein sequence ID" value="EGG18001.1"/>
    <property type="molecule type" value="Genomic_DNA"/>
</dbReference>
<comment type="similarity">
    <text evidence="1">Belongs to the protein kinase superfamily. CAMK Ser/Thr protein kinase family. SNF1 subfamily.</text>
</comment>
<evidence type="ECO:0000256" key="5">
    <source>
        <dbReference type="ARBA" id="ARBA00022741"/>
    </source>
</evidence>
<keyword evidence="7" id="KW-0067">ATP-binding</keyword>
<dbReference type="CDD" id="cd12121">
    <property type="entry name" value="MARK_C_like"/>
    <property type="match status" value="1"/>
</dbReference>
<accession>F4Q1Y1</accession>
<evidence type="ECO:0000256" key="1">
    <source>
        <dbReference type="ARBA" id="ARBA00006234"/>
    </source>
</evidence>
<evidence type="ECO:0000259" key="12">
    <source>
        <dbReference type="PROSITE" id="PS50032"/>
    </source>
</evidence>
<dbReference type="PROSITE" id="PS50032">
    <property type="entry name" value="KA1"/>
    <property type="match status" value="1"/>
</dbReference>
<name>F4Q1Y1_CACFS</name>
<dbReference type="PROSITE" id="PS50030">
    <property type="entry name" value="UBA"/>
    <property type="match status" value="1"/>
</dbReference>
<dbReference type="Gene3D" id="1.10.8.10">
    <property type="entry name" value="DNA helicase RuvA subunit, C-terminal domain"/>
    <property type="match status" value="1"/>
</dbReference>
<dbReference type="Proteomes" id="UP000007797">
    <property type="component" value="Unassembled WGS sequence"/>
</dbReference>
<evidence type="ECO:0000256" key="10">
    <source>
        <dbReference type="SAM" id="MobiDB-lite"/>
    </source>
</evidence>
<evidence type="ECO:0000256" key="2">
    <source>
        <dbReference type="ARBA" id="ARBA00012513"/>
    </source>
</evidence>
<feature type="compositionally biased region" description="Low complexity" evidence="10">
    <location>
        <begin position="555"/>
        <end position="581"/>
    </location>
</feature>
<keyword evidence="5" id="KW-0547">Nucleotide-binding</keyword>
<feature type="compositionally biased region" description="Polar residues" evidence="10">
    <location>
        <begin position="362"/>
        <end position="391"/>
    </location>
</feature>
<protein>
    <recommendedName>
        <fullName evidence="2">non-specific serine/threonine protein kinase</fullName>
        <ecNumber evidence="2">2.7.11.1</ecNumber>
    </recommendedName>
</protein>
<dbReference type="CDD" id="cd14272">
    <property type="entry name" value="UBA_AMPK-RKs"/>
    <property type="match status" value="1"/>
</dbReference>
<dbReference type="Pfam" id="PF02149">
    <property type="entry name" value="KA1"/>
    <property type="match status" value="1"/>
</dbReference>
<dbReference type="FunFam" id="3.30.310.80:FF:000011">
    <property type="entry name" value="Non-specific serine/threonine protein kinase"/>
    <property type="match status" value="1"/>
</dbReference>
<evidence type="ECO:0000256" key="6">
    <source>
        <dbReference type="ARBA" id="ARBA00022777"/>
    </source>
</evidence>
<keyword evidence="4" id="KW-0808">Transferase</keyword>
<dbReference type="GO" id="GO:0005524">
    <property type="term" value="F:ATP binding"/>
    <property type="evidence" value="ECO:0007669"/>
    <property type="project" value="UniProtKB-KW"/>
</dbReference>
<dbReference type="AlphaFoldDB" id="F4Q1Y1"/>
<sequence length="687" mass="76186">MLVVDPGKRATMDEIILHPWMQPVFHLLNLSGTSTSPILSSIIIHHNFQSHTSIQQQQQQHQQQQQQIIQQQQELIAAGSNNNYIGNGMNGGNITIDMLDANVIQELMNLGYEKEEILNNVKQNKYNDCAATYFLLCSRKNREAQASSRDIESYDAFYSDQPSIIAPTGDKSPLIKYKRHHRRSQTADNSNRQQQQTQQSQGQQGQQQQQQQKSQHLNIPQQQPAIVLNRSSNVQNNNNANNTISPNESPLQSPGSTSPPMGTSPNTNMTTAPHTSSATVTGDKPPRQPSSDTIRPELKNQITSILSSAPATPINRGNGTRQISRSANASASTSPNNSTPGSPVGSFIKPSIHINNNSNNNTTKQTMQRRATASATLTPPQLGQSLNTSGGHDNHSSHIHHIHNRARSNSSSVADSQPKESKVIDDDWVIFEDYPDQLYTDGTYGGTPRHQYVKQYQTANSANSKKRSSVHNLLSSFKNMLKRSEDKEITPPLTHHQQHAYTTHNTPIISSVENQLTNNNNNNTDDPHYHSSIDPTTISPFITTPISSSEILDINNQNQTDNNNNNPNESTSTTTTDEQNTISSNSQPSTQPRIVRFVFGVHTTSMKPAPELMKQVLSVVSNFCIPHTQKGDYALECESEGVRFTIEVCRVPRLSVNGLKFKRIGGSAWRYKGICKDLLSQMKLTNT</sequence>
<dbReference type="GeneID" id="14870172"/>
<proteinExistence type="inferred from homology"/>
<evidence type="ECO:0000313" key="14">
    <source>
        <dbReference type="Proteomes" id="UP000007797"/>
    </source>
</evidence>
<dbReference type="GO" id="GO:0004674">
    <property type="term" value="F:protein serine/threonine kinase activity"/>
    <property type="evidence" value="ECO:0007669"/>
    <property type="project" value="UniProtKB-KW"/>
</dbReference>
<dbReference type="SUPFAM" id="SSF103243">
    <property type="entry name" value="KA1-like"/>
    <property type="match status" value="1"/>
</dbReference>
<feature type="compositionally biased region" description="Low complexity" evidence="10">
    <location>
        <begin position="233"/>
        <end position="265"/>
    </location>
</feature>
<evidence type="ECO:0000256" key="4">
    <source>
        <dbReference type="ARBA" id="ARBA00022679"/>
    </source>
</evidence>
<comment type="catalytic activity">
    <reaction evidence="8">
        <text>L-threonyl-[protein] + ATP = O-phospho-L-threonyl-[protein] + ADP + H(+)</text>
        <dbReference type="Rhea" id="RHEA:46608"/>
        <dbReference type="Rhea" id="RHEA-COMP:11060"/>
        <dbReference type="Rhea" id="RHEA-COMP:11605"/>
        <dbReference type="ChEBI" id="CHEBI:15378"/>
        <dbReference type="ChEBI" id="CHEBI:30013"/>
        <dbReference type="ChEBI" id="CHEBI:30616"/>
        <dbReference type="ChEBI" id="CHEBI:61977"/>
        <dbReference type="ChEBI" id="CHEBI:456216"/>
        <dbReference type="EC" id="2.7.11.1"/>
    </reaction>
</comment>
<feature type="domain" description="KA1" evidence="12">
    <location>
        <begin position="635"/>
        <end position="684"/>
    </location>
</feature>